<dbReference type="EMBL" id="PGVG01000011">
    <property type="protein sequence ID" value="PJG54310.1"/>
    <property type="molecule type" value="Genomic_DNA"/>
</dbReference>
<evidence type="ECO:0000313" key="2">
    <source>
        <dbReference type="Proteomes" id="UP000231194"/>
    </source>
</evidence>
<accession>A0A2M8R926</accession>
<protein>
    <submittedName>
        <fullName evidence="1">Uncharacterized protein</fullName>
    </submittedName>
</protein>
<comment type="caution">
    <text evidence="1">The sequence shown here is derived from an EMBL/GenBank/DDBJ whole genome shotgun (WGS) entry which is preliminary data.</text>
</comment>
<keyword evidence="2" id="KW-1185">Reference proteome</keyword>
<evidence type="ECO:0000313" key="1">
    <source>
        <dbReference type="EMBL" id="PJG54310.1"/>
    </source>
</evidence>
<dbReference type="AlphaFoldDB" id="A0A2M8R926"/>
<gene>
    <name evidence="1" type="ORF">CVM73_16000</name>
</gene>
<dbReference type="Proteomes" id="UP000231194">
    <property type="component" value="Unassembled WGS sequence"/>
</dbReference>
<reference evidence="1 2" key="1">
    <citation type="submission" date="2017-11" db="EMBL/GenBank/DDBJ databases">
        <title>Bradyrhizobium forestalis sp. nov., an efficient nitrogen-fixing bacterium isolated from nodules of forest legume species in the Amazon.</title>
        <authorList>
            <person name="Costa E.M."/>
            <person name="Guimaraes A."/>
            <person name="Carvalho T.S."/>
            <person name="Rodrigues T.L."/>
            <person name="Ribeiro P.R.A."/>
            <person name="Lebbe L."/>
            <person name="Willems A."/>
            <person name="Moreira F.M.S."/>
        </authorList>
    </citation>
    <scope>NUCLEOTIDE SEQUENCE [LARGE SCALE GENOMIC DNA]</scope>
    <source>
        <strain evidence="1 2">INPA54B</strain>
    </source>
</reference>
<organism evidence="1 2">
    <name type="scientific">Bradyrhizobium forestalis</name>
    <dbReference type="NCBI Taxonomy" id="1419263"/>
    <lineage>
        <taxon>Bacteria</taxon>
        <taxon>Pseudomonadati</taxon>
        <taxon>Pseudomonadota</taxon>
        <taxon>Alphaproteobacteria</taxon>
        <taxon>Hyphomicrobiales</taxon>
        <taxon>Nitrobacteraceae</taxon>
        <taxon>Bradyrhizobium</taxon>
    </lineage>
</organism>
<name>A0A2M8R926_9BRAD</name>
<proteinExistence type="predicted"/>
<sequence>MILSRILPNLLHQAVAAMGRRRDRLAHSVGQWDMVGAAFVPRTQRSATSAVRCRAGAPQR</sequence>